<evidence type="ECO:0000256" key="3">
    <source>
        <dbReference type="ARBA" id="ARBA00022723"/>
    </source>
</evidence>
<dbReference type="PANTHER" id="PTHR48267:SF1">
    <property type="entry name" value="BILIRUBIN OXIDASE"/>
    <property type="match status" value="1"/>
</dbReference>
<feature type="domain" description="Plastocyanin-like" evidence="10">
    <location>
        <begin position="397"/>
        <end position="507"/>
    </location>
</feature>
<evidence type="ECO:0000256" key="9">
    <source>
        <dbReference type="ARBA" id="ARBA00048092"/>
    </source>
</evidence>
<evidence type="ECO:0000313" key="12">
    <source>
        <dbReference type="EMBL" id="OUC95467.1"/>
    </source>
</evidence>
<proteinExistence type="inferred from homology"/>
<keyword evidence="4" id="KW-0560">Oxidoreductase</keyword>
<feature type="domain" description="Plastocyanin-like" evidence="11">
    <location>
        <begin position="161"/>
        <end position="203"/>
    </location>
</feature>
<dbReference type="AlphaFoldDB" id="A0A243RKS0"/>
<dbReference type="PROSITE" id="PS51257">
    <property type="entry name" value="PROKAR_LIPOPROTEIN"/>
    <property type="match status" value="1"/>
</dbReference>
<dbReference type="PROSITE" id="PS51318">
    <property type="entry name" value="TAT"/>
    <property type="match status" value="1"/>
</dbReference>
<dbReference type="Pfam" id="PF07731">
    <property type="entry name" value="Cu-oxidase_2"/>
    <property type="match status" value="1"/>
</dbReference>
<dbReference type="PROSITE" id="PS00080">
    <property type="entry name" value="MULTICOPPER_OXIDASE2"/>
    <property type="match status" value="1"/>
</dbReference>
<comment type="caution">
    <text evidence="12">The sequence shown here is derived from an EMBL/GenBank/DDBJ whole genome shotgun (WGS) entry which is preliminary data.</text>
</comment>
<evidence type="ECO:0000256" key="6">
    <source>
        <dbReference type="ARBA" id="ARBA00041027"/>
    </source>
</evidence>
<evidence type="ECO:0000259" key="11">
    <source>
        <dbReference type="Pfam" id="PF07732"/>
    </source>
</evidence>
<dbReference type="RefSeq" id="WP_086574054.1">
    <property type="nucleotide sequence ID" value="NZ_NGFP01000080.1"/>
</dbReference>
<evidence type="ECO:0000256" key="7">
    <source>
        <dbReference type="ARBA" id="ARBA00042896"/>
    </source>
</evidence>
<accession>A0A243RKS0</accession>
<evidence type="ECO:0000256" key="5">
    <source>
        <dbReference type="ARBA" id="ARBA00038978"/>
    </source>
</evidence>
<dbReference type="EMBL" id="NGFP01000080">
    <property type="protein sequence ID" value="OUC95467.1"/>
    <property type="molecule type" value="Genomic_DNA"/>
</dbReference>
<evidence type="ECO:0000256" key="4">
    <source>
        <dbReference type="ARBA" id="ARBA00023002"/>
    </source>
</evidence>
<dbReference type="InterPro" id="IPR011707">
    <property type="entry name" value="Cu-oxidase-like_N"/>
</dbReference>
<dbReference type="InterPro" id="IPR006311">
    <property type="entry name" value="TAT_signal"/>
</dbReference>
<dbReference type="InterPro" id="IPR045087">
    <property type="entry name" value="Cu-oxidase_fam"/>
</dbReference>
<dbReference type="CDD" id="cd14448">
    <property type="entry name" value="CuRO_2_BOD_CotA_like"/>
    <property type="match status" value="1"/>
</dbReference>
<gene>
    <name evidence="12" type="ORF">CA984_18555</name>
</gene>
<dbReference type="Gene3D" id="2.60.40.420">
    <property type="entry name" value="Cupredoxins - blue copper proteins"/>
    <property type="match status" value="3"/>
</dbReference>
<dbReference type="GO" id="GO:0016491">
    <property type="term" value="F:oxidoreductase activity"/>
    <property type="evidence" value="ECO:0007669"/>
    <property type="project" value="UniProtKB-KW"/>
</dbReference>
<name>A0A243RKS0_9ACTN</name>
<dbReference type="InterPro" id="IPR008972">
    <property type="entry name" value="Cupredoxin"/>
</dbReference>
<dbReference type="InterPro" id="IPR011706">
    <property type="entry name" value="Cu-oxidase_C"/>
</dbReference>
<dbReference type="InterPro" id="IPR002355">
    <property type="entry name" value="Cu_oxidase_Cu_BS"/>
</dbReference>
<evidence type="ECO:0000259" key="10">
    <source>
        <dbReference type="Pfam" id="PF07731"/>
    </source>
</evidence>
<organism evidence="12 13">
    <name type="scientific">Streptosporangium minutum</name>
    <dbReference type="NCBI Taxonomy" id="569862"/>
    <lineage>
        <taxon>Bacteria</taxon>
        <taxon>Bacillati</taxon>
        <taxon>Actinomycetota</taxon>
        <taxon>Actinomycetes</taxon>
        <taxon>Streptosporangiales</taxon>
        <taxon>Streptosporangiaceae</taxon>
        <taxon>Streptosporangium</taxon>
    </lineage>
</organism>
<comment type="subunit">
    <text evidence="2">Monomer.</text>
</comment>
<keyword evidence="13" id="KW-1185">Reference proteome</keyword>
<keyword evidence="3" id="KW-0479">Metal-binding</keyword>
<sequence>MISRRGFLGMLGGTGLAVAGCGTRATETAGQTLASALAPPAPFTVPLPVPETAVPVRPGHYEVVQRAARVEIIPGTTTEIWGYGGTFPGPTFDLRRAGRTVIRVRNELPVPTSTHLHGGVTPPGSDGYPTDLVVAEGRGFRPPPGAHAGHDLSQWTFHSGARDYVYPLDQRAATLWYHDHRMDFTAPQVWRGLAGFLLVRDDEDDALPLPKGARDLPLMICDRSFEEDGAFRYPEVDPSLLVKAGVEEDFMEGVEGDVILVNGAPWPVAEVDAARYRLRLLNASNARRYRLALTPGGRFVQVGSDLGLLAAPVTHEAITIAPAERFDVVVDFSGYPVGAEVTLVNTLGAGSTRDVMRFRVARKAKDDSAVPRRLSRIDPPDRSGAVATRVFDFRMSGQGGGAAWTINGRPFRPGSPLARPRLNTTEVWRFTSDFHHPVHVHLAHFQVLSRGGRPPAATDAGWKDTVDVRPYEVVDVLVRFEGYRGRYMLHCHNLEHEDMAMMADFEVI</sequence>
<dbReference type="Proteomes" id="UP000194761">
    <property type="component" value="Unassembled WGS sequence"/>
</dbReference>
<evidence type="ECO:0000313" key="13">
    <source>
        <dbReference type="Proteomes" id="UP000194761"/>
    </source>
</evidence>
<dbReference type="GO" id="GO:0005507">
    <property type="term" value="F:copper ion binding"/>
    <property type="evidence" value="ECO:0007669"/>
    <property type="project" value="InterPro"/>
</dbReference>
<comment type="catalytic activity">
    <reaction evidence="9">
        <text>4 Cu(+) + O2 + 4 H(+) = 4 Cu(2+) + 2 H2O</text>
        <dbReference type="Rhea" id="RHEA:30083"/>
        <dbReference type="ChEBI" id="CHEBI:15377"/>
        <dbReference type="ChEBI" id="CHEBI:15378"/>
        <dbReference type="ChEBI" id="CHEBI:15379"/>
        <dbReference type="ChEBI" id="CHEBI:29036"/>
        <dbReference type="ChEBI" id="CHEBI:49552"/>
        <dbReference type="EC" id="1.16.3.4"/>
    </reaction>
    <physiologicalReaction direction="left-to-right" evidence="9">
        <dbReference type="Rhea" id="RHEA:30084"/>
    </physiologicalReaction>
</comment>
<evidence type="ECO:0000256" key="1">
    <source>
        <dbReference type="ARBA" id="ARBA00010609"/>
    </source>
</evidence>
<dbReference type="PANTHER" id="PTHR48267">
    <property type="entry name" value="CUPREDOXIN SUPERFAMILY PROTEIN"/>
    <property type="match status" value="1"/>
</dbReference>
<dbReference type="SUPFAM" id="SSF49503">
    <property type="entry name" value="Cupredoxins"/>
    <property type="match status" value="3"/>
</dbReference>
<dbReference type="EC" id="1.16.3.4" evidence="5"/>
<evidence type="ECO:0000256" key="2">
    <source>
        <dbReference type="ARBA" id="ARBA00011245"/>
    </source>
</evidence>
<feature type="domain" description="Plastocyanin-like" evidence="11">
    <location>
        <begin position="70"/>
        <end position="129"/>
    </location>
</feature>
<dbReference type="Pfam" id="PF07732">
    <property type="entry name" value="Cu-oxidase_3"/>
    <property type="match status" value="2"/>
</dbReference>
<evidence type="ECO:0000256" key="8">
    <source>
        <dbReference type="ARBA" id="ARBA00043090"/>
    </source>
</evidence>
<dbReference type="CDD" id="cd13911">
    <property type="entry name" value="CuRO_3_MCO_like_5"/>
    <property type="match status" value="1"/>
</dbReference>
<reference evidence="12 13" key="1">
    <citation type="submission" date="2017-05" db="EMBL/GenBank/DDBJ databases">
        <title>Biotechnological potential of actinobacteria isolated from South African environments.</title>
        <authorList>
            <person name="Le Roes-Hill M."/>
            <person name="Prins A."/>
            <person name="Durrell K.A."/>
        </authorList>
    </citation>
    <scope>NUCLEOTIDE SEQUENCE [LARGE SCALE GENOMIC DNA]</scope>
    <source>
        <strain evidence="12">M26</strain>
    </source>
</reference>
<comment type="similarity">
    <text evidence="1">Belongs to the multicopper oxidase family.</text>
</comment>
<protein>
    <recommendedName>
        <fullName evidence="6">Multicopper oxidase CueO</fullName>
        <ecNumber evidence="5">1.16.3.4</ecNumber>
    </recommendedName>
    <alternativeName>
        <fullName evidence="7">Copper efflux oxidase</fullName>
    </alternativeName>
    <alternativeName>
        <fullName evidence="8">Cuprous oxidase</fullName>
    </alternativeName>
</protein>